<protein>
    <submittedName>
        <fullName evidence="2">Uncharacterized protein</fullName>
    </submittedName>
</protein>
<name>A0A0U3GPF3_9GAMM</name>
<dbReference type="EMBL" id="CP013611">
    <property type="protein sequence ID" value="ALU42158.1"/>
    <property type="molecule type" value="Genomic_DNA"/>
</dbReference>
<dbReference type="RefSeq" id="WP_058795581.1">
    <property type="nucleotide sequence ID" value="NZ_CP013611.1"/>
</dbReference>
<organism evidence="2 3">
    <name type="scientific">Pseudoalteromonas rubra</name>
    <dbReference type="NCBI Taxonomy" id="43658"/>
    <lineage>
        <taxon>Bacteria</taxon>
        <taxon>Pseudomonadati</taxon>
        <taxon>Pseudomonadota</taxon>
        <taxon>Gammaproteobacteria</taxon>
        <taxon>Alteromonadales</taxon>
        <taxon>Pseudoalteromonadaceae</taxon>
        <taxon>Pseudoalteromonas</taxon>
    </lineage>
</organism>
<dbReference type="AlphaFoldDB" id="A0A0U3GPF3"/>
<proteinExistence type="predicted"/>
<feature type="chain" id="PRO_5006839092" evidence="1">
    <location>
        <begin position="20"/>
        <end position="164"/>
    </location>
</feature>
<accession>A0A0U3GPF3</accession>
<keyword evidence="1" id="KW-0732">Signal</keyword>
<reference evidence="2 3" key="1">
    <citation type="submission" date="2015-12" db="EMBL/GenBank/DDBJ databases">
        <title>Complete genome sequence of Pseudoalteromonas rubra SCSIO 6842, harboring a conjugative plasmid.</title>
        <authorList>
            <person name="Li B."/>
            <person name="Wang X."/>
        </authorList>
    </citation>
    <scope>NUCLEOTIDE SEQUENCE [LARGE SCALE GENOMIC DNA]</scope>
    <source>
        <strain evidence="2 3">SCSIO 6842</strain>
    </source>
</reference>
<sequence length="164" mass="18467">MKYLFIALSMLLLSVSAKASDCEKIYSNASFYLCAKKNDDDELFPFPVYDVFAVHIGTGRKSFIANERFIKDVSNVIKVSETEFFYKAYMGGNSPPSEHRHVLIIIDGSEVKNAGVFSGYKDIDDNSAPDYFLLSLSEMGSARAYDTYTRVKLILQNNKLVRGK</sequence>
<evidence type="ECO:0000313" key="2">
    <source>
        <dbReference type="EMBL" id="ALU42158.1"/>
    </source>
</evidence>
<dbReference type="Proteomes" id="UP000069015">
    <property type="component" value="Chromosome 1"/>
</dbReference>
<feature type="signal peptide" evidence="1">
    <location>
        <begin position="1"/>
        <end position="19"/>
    </location>
</feature>
<evidence type="ECO:0000313" key="3">
    <source>
        <dbReference type="Proteomes" id="UP000069015"/>
    </source>
</evidence>
<dbReference type="KEGG" id="prr:AT705_03920"/>
<gene>
    <name evidence="2" type="ORF">AT705_03920</name>
</gene>
<evidence type="ECO:0000256" key="1">
    <source>
        <dbReference type="SAM" id="SignalP"/>
    </source>
</evidence>